<reference evidence="3" key="1">
    <citation type="journal article" date="2020" name="Stud. Mycol.">
        <title>101 Dothideomycetes genomes: a test case for predicting lifestyles and emergence of pathogens.</title>
        <authorList>
            <person name="Haridas S."/>
            <person name="Albert R."/>
            <person name="Binder M."/>
            <person name="Bloem J."/>
            <person name="Labutti K."/>
            <person name="Salamov A."/>
            <person name="Andreopoulos B."/>
            <person name="Baker S."/>
            <person name="Barry K."/>
            <person name="Bills G."/>
            <person name="Bluhm B."/>
            <person name="Cannon C."/>
            <person name="Castanera R."/>
            <person name="Culley D."/>
            <person name="Daum C."/>
            <person name="Ezra D."/>
            <person name="Gonzalez J."/>
            <person name="Henrissat B."/>
            <person name="Kuo A."/>
            <person name="Liang C."/>
            <person name="Lipzen A."/>
            <person name="Lutzoni F."/>
            <person name="Magnuson J."/>
            <person name="Mondo S."/>
            <person name="Nolan M."/>
            <person name="Ohm R."/>
            <person name="Pangilinan J."/>
            <person name="Park H.-J."/>
            <person name="Ramirez L."/>
            <person name="Alfaro M."/>
            <person name="Sun H."/>
            <person name="Tritt A."/>
            <person name="Yoshinaga Y."/>
            <person name="Zwiers L.-H."/>
            <person name="Turgeon B."/>
            <person name="Goodwin S."/>
            <person name="Spatafora J."/>
            <person name="Crous P."/>
            <person name="Grigoriev I."/>
        </authorList>
    </citation>
    <scope>NUCLEOTIDE SEQUENCE</scope>
    <source>
        <strain evidence="3">CBS 675.92</strain>
    </source>
</reference>
<sequence>MSHHPKSTEPLSALSPIPLHDLPLSPTPLDHADANHPHYPYPSTLESQSQMRSPTQTSLFTRKNIPWLITTCVLLLAAVLGSGILGAAVGKKTVVPTVVQTTVVKTVEVNATTPTQWHTATQTLTSTTTSVGITGVTVTDVRTRSGSAGREQVTKTVVETVVARGTERFRGECLVGGKFSSRQECERGCKQIEGRRMASPSPTKPILSLYTIPLPLDAPFPTELPERPPPASRLRNFIARIRLPSFAGRSSRNVRSRWCGVNGVVVIVSILIGVVVGLGGLLAVMLFALV</sequence>
<evidence type="ECO:0000256" key="2">
    <source>
        <dbReference type="SAM" id="Phobius"/>
    </source>
</evidence>
<evidence type="ECO:0000313" key="3">
    <source>
        <dbReference type="EMBL" id="KAF1953057.1"/>
    </source>
</evidence>
<feature type="transmembrane region" description="Helical" evidence="2">
    <location>
        <begin position="259"/>
        <end position="289"/>
    </location>
</feature>
<dbReference type="EMBL" id="ML977006">
    <property type="protein sequence ID" value="KAF1953057.1"/>
    <property type="molecule type" value="Genomic_DNA"/>
</dbReference>
<feature type="region of interest" description="Disordered" evidence="1">
    <location>
        <begin position="1"/>
        <end position="52"/>
    </location>
</feature>
<organism evidence="3 4">
    <name type="scientific">Byssothecium circinans</name>
    <dbReference type="NCBI Taxonomy" id="147558"/>
    <lineage>
        <taxon>Eukaryota</taxon>
        <taxon>Fungi</taxon>
        <taxon>Dikarya</taxon>
        <taxon>Ascomycota</taxon>
        <taxon>Pezizomycotina</taxon>
        <taxon>Dothideomycetes</taxon>
        <taxon>Pleosporomycetidae</taxon>
        <taxon>Pleosporales</taxon>
        <taxon>Massarineae</taxon>
        <taxon>Massarinaceae</taxon>
        <taxon>Byssothecium</taxon>
    </lineage>
</organism>
<feature type="transmembrane region" description="Helical" evidence="2">
    <location>
        <begin position="65"/>
        <end position="89"/>
    </location>
</feature>
<name>A0A6A5TVU3_9PLEO</name>
<dbReference type="AlphaFoldDB" id="A0A6A5TVU3"/>
<keyword evidence="4" id="KW-1185">Reference proteome</keyword>
<keyword evidence="2" id="KW-0472">Membrane</keyword>
<proteinExistence type="predicted"/>
<evidence type="ECO:0000313" key="4">
    <source>
        <dbReference type="Proteomes" id="UP000800035"/>
    </source>
</evidence>
<accession>A0A6A5TVU3</accession>
<keyword evidence="2" id="KW-0812">Transmembrane</keyword>
<evidence type="ECO:0000256" key="1">
    <source>
        <dbReference type="SAM" id="MobiDB-lite"/>
    </source>
</evidence>
<protein>
    <submittedName>
        <fullName evidence="3">Uncharacterized protein</fullName>
    </submittedName>
</protein>
<keyword evidence="2" id="KW-1133">Transmembrane helix</keyword>
<gene>
    <name evidence="3" type="ORF">CC80DRAFT_551755</name>
</gene>
<dbReference type="Proteomes" id="UP000800035">
    <property type="component" value="Unassembled WGS sequence"/>
</dbReference>